<name>A0A8T3VFH1_9EURY</name>
<dbReference type="GO" id="GO:0030515">
    <property type="term" value="F:snoRNA binding"/>
    <property type="evidence" value="ECO:0007669"/>
    <property type="project" value="InterPro"/>
</dbReference>
<feature type="domain" description="Nop" evidence="3">
    <location>
        <begin position="231"/>
        <end position="345"/>
    </location>
</feature>
<dbReference type="AlphaFoldDB" id="A0A8T3VFH1"/>
<dbReference type="PANTHER" id="PTHR10894:SF0">
    <property type="entry name" value="NUCLEOLAR PROTEIN 56"/>
    <property type="match status" value="1"/>
</dbReference>
<proteinExistence type="inferred from homology"/>
<dbReference type="EMBL" id="SUTE01000032">
    <property type="protein sequence ID" value="MBE6504916.1"/>
    <property type="molecule type" value="Genomic_DNA"/>
</dbReference>
<gene>
    <name evidence="4" type="ORF">E7Z73_04090</name>
</gene>
<dbReference type="PROSITE" id="PS51358">
    <property type="entry name" value="NOP"/>
    <property type="match status" value="1"/>
</dbReference>
<keyword evidence="4" id="KW-0547">Nucleotide-binding</keyword>
<evidence type="ECO:0000259" key="3">
    <source>
        <dbReference type="PROSITE" id="PS51358"/>
    </source>
</evidence>
<evidence type="ECO:0000256" key="1">
    <source>
        <dbReference type="ARBA" id="ARBA00009211"/>
    </source>
</evidence>
<evidence type="ECO:0000313" key="4">
    <source>
        <dbReference type="EMBL" id="MBE6504916.1"/>
    </source>
</evidence>
<feature type="compositionally biased region" description="Basic residues" evidence="2">
    <location>
        <begin position="363"/>
        <end position="377"/>
    </location>
</feature>
<dbReference type="InterPro" id="IPR036070">
    <property type="entry name" value="Nop_dom_sf"/>
</dbReference>
<keyword evidence="4" id="KW-0067">ATP-binding</keyword>
<dbReference type="InterPro" id="IPR045056">
    <property type="entry name" value="Nop56/Nop58"/>
</dbReference>
<evidence type="ECO:0000256" key="2">
    <source>
        <dbReference type="SAM" id="MobiDB-lite"/>
    </source>
</evidence>
<dbReference type="SMART" id="SM00931">
    <property type="entry name" value="NOSIC"/>
    <property type="match status" value="1"/>
</dbReference>
<dbReference type="SUPFAM" id="SSF89124">
    <property type="entry name" value="Nop domain"/>
    <property type="match status" value="1"/>
</dbReference>
<dbReference type="InterPro" id="IPR012976">
    <property type="entry name" value="NOSIC"/>
</dbReference>
<dbReference type="Proteomes" id="UP000762703">
    <property type="component" value="Unassembled WGS sequence"/>
</dbReference>
<evidence type="ECO:0000313" key="5">
    <source>
        <dbReference type="Proteomes" id="UP000762703"/>
    </source>
</evidence>
<dbReference type="InterPro" id="IPR002687">
    <property type="entry name" value="Nop_dom"/>
</dbReference>
<dbReference type="RefSeq" id="WP_303736563.1">
    <property type="nucleotide sequence ID" value="NZ_SUTE01000032.1"/>
</dbReference>
<dbReference type="GO" id="GO:0031428">
    <property type="term" value="C:box C/D methylation guide snoRNP complex"/>
    <property type="evidence" value="ECO:0007669"/>
    <property type="project" value="InterPro"/>
</dbReference>
<accession>A0A8T3VFH1</accession>
<dbReference type="Gene3D" id="1.10.287.4070">
    <property type="match status" value="1"/>
</dbReference>
<sequence length="377" mass="43973">MECYVTYSVKGFYAFNENNELIGKRLFKEDEMLEKLIEIDNKEIPREESELIEELSKDYDSIIVESNKRSSDYNSDKVKVKNPNPAGEYLRSNSDLDVDNEIYQKLAIYRMKKAQAGDDKHLIQAINSIDEIDESISKLIERIREWYALYFPEMDLIKNNETYIKLIYENKTKEEIINAKSDAFPEDMLDIEDDINPKDLDIMNNYAKSIYELQQTRKNIIDYIDEKMESIAPNLRLLVGASLGAKLISHAGGLKRLASYPSSTVQIMGAEKALFRHLKSGDRPPKYGLIYQHPQVRGAKWWNRGKIARMLAGRISLAARKDVFTHDFNPEIFNEFTAKVEEIEKNNPFPTKTTKKRKEEKQKSKKKHKKGKKRRRK</sequence>
<reference evidence="4" key="1">
    <citation type="submission" date="2019-04" db="EMBL/GenBank/DDBJ databases">
        <title>Evolution of Biomass-Degrading Anaerobic Consortia Revealed by Metagenomics.</title>
        <authorList>
            <person name="Peng X."/>
        </authorList>
    </citation>
    <scope>NUCLEOTIDE SEQUENCE</scope>
    <source>
        <strain evidence="4">SIG12</strain>
    </source>
</reference>
<protein>
    <submittedName>
        <fullName evidence="4">ATP-binding protein</fullName>
    </submittedName>
</protein>
<organism evidence="4 5">
    <name type="scientific">Methanobrevibacter millerae</name>
    <dbReference type="NCBI Taxonomy" id="230361"/>
    <lineage>
        <taxon>Archaea</taxon>
        <taxon>Methanobacteriati</taxon>
        <taxon>Methanobacteriota</taxon>
        <taxon>Methanomada group</taxon>
        <taxon>Methanobacteria</taxon>
        <taxon>Methanobacteriales</taxon>
        <taxon>Methanobacteriaceae</taxon>
        <taxon>Methanobrevibacter</taxon>
    </lineage>
</organism>
<dbReference type="Pfam" id="PF01798">
    <property type="entry name" value="Nop"/>
    <property type="match status" value="1"/>
</dbReference>
<comment type="similarity">
    <text evidence="1">Belongs to the NOP5/NOP56 family.</text>
</comment>
<dbReference type="GO" id="GO:0005524">
    <property type="term" value="F:ATP binding"/>
    <property type="evidence" value="ECO:0007669"/>
    <property type="project" value="UniProtKB-KW"/>
</dbReference>
<dbReference type="Gene3D" id="3.30.420.220">
    <property type="match status" value="1"/>
</dbReference>
<feature type="region of interest" description="Disordered" evidence="2">
    <location>
        <begin position="344"/>
        <end position="377"/>
    </location>
</feature>
<dbReference type="Gene3D" id="1.10.246.90">
    <property type="entry name" value="Nop domain"/>
    <property type="match status" value="1"/>
</dbReference>
<dbReference type="InterPro" id="IPR042239">
    <property type="entry name" value="Nop_C"/>
</dbReference>
<comment type="caution">
    <text evidence="4">The sequence shown here is derived from an EMBL/GenBank/DDBJ whole genome shotgun (WGS) entry which is preliminary data.</text>
</comment>
<dbReference type="InterPro" id="IPR047099">
    <property type="entry name" value="Nop5_N_sf"/>
</dbReference>
<dbReference type="PANTHER" id="PTHR10894">
    <property type="entry name" value="NUCLEOLAR PROTEIN 5 NUCLEOLAR PROTEIN NOP5 NOP58"/>
    <property type="match status" value="1"/>
</dbReference>